<accession>B9YBM3</accession>
<reference evidence="1 2" key="1">
    <citation type="submission" date="2008-12" db="EMBL/GenBank/DDBJ databases">
        <authorList>
            <person name="Fulton L."/>
            <person name="Clifton S."/>
            <person name="Fulton B."/>
            <person name="Xu J."/>
            <person name="Minx P."/>
            <person name="Pepin K.H."/>
            <person name="Johnson M."/>
            <person name="Bhonagiri V."/>
            <person name="Nash W.E."/>
            <person name="Mardis E.R."/>
            <person name="Wilson R.K."/>
        </authorList>
    </citation>
    <scope>NUCLEOTIDE SEQUENCE [LARGE SCALE GENOMIC DNA]</scope>
    <source>
        <strain evidence="1 2">DSM 12042</strain>
    </source>
</reference>
<protein>
    <submittedName>
        <fullName evidence="1">Uncharacterized protein</fullName>
    </submittedName>
</protein>
<dbReference type="AlphaFoldDB" id="B9YBM3"/>
<gene>
    <name evidence="1" type="ORF">HOLDEFILI_03230</name>
</gene>
<reference evidence="1 2" key="2">
    <citation type="submission" date="2009-02" db="EMBL/GenBank/DDBJ databases">
        <title>Draft genome sequence of Holdemania filiformis DSM 12042.</title>
        <authorList>
            <person name="Sudarsanam P."/>
            <person name="Ley R."/>
            <person name="Guruge J."/>
            <person name="Turnbaugh P.J."/>
            <person name="Mahowald M."/>
            <person name="Liep D."/>
            <person name="Gordon J."/>
        </authorList>
    </citation>
    <scope>NUCLEOTIDE SEQUENCE [LARGE SCALE GENOMIC DNA]</scope>
    <source>
        <strain evidence="1 2">DSM 12042</strain>
    </source>
</reference>
<comment type="caution">
    <text evidence="1">The sequence shown here is derived from an EMBL/GenBank/DDBJ whole genome shotgun (WGS) entry which is preliminary data.</text>
</comment>
<dbReference type="HOGENOM" id="CLU_3099617_0_0_9"/>
<dbReference type="STRING" id="545696.HOLDEFILI_03230"/>
<evidence type="ECO:0000313" key="1">
    <source>
        <dbReference type="EMBL" id="EEF66626.1"/>
    </source>
</evidence>
<dbReference type="Proteomes" id="UP000005950">
    <property type="component" value="Unassembled WGS sequence"/>
</dbReference>
<sequence>MPACKACAAAAVRYAAAKAEVISDNPSFNIWICLSLAFNDSCNVEIVFCHV</sequence>
<proteinExistence type="predicted"/>
<name>B9YBM3_9FIRM</name>
<organism evidence="1 2">
    <name type="scientific">Holdemania filiformis DSM 12042</name>
    <dbReference type="NCBI Taxonomy" id="545696"/>
    <lineage>
        <taxon>Bacteria</taxon>
        <taxon>Bacillati</taxon>
        <taxon>Bacillota</taxon>
        <taxon>Erysipelotrichia</taxon>
        <taxon>Erysipelotrichales</taxon>
        <taxon>Erysipelotrichaceae</taxon>
        <taxon>Holdemania</taxon>
    </lineage>
</organism>
<evidence type="ECO:0000313" key="2">
    <source>
        <dbReference type="Proteomes" id="UP000005950"/>
    </source>
</evidence>
<dbReference type="EMBL" id="ACCF01000202">
    <property type="protein sequence ID" value="EEF66626.1"/>
    <property type="molecule type" value="Genomic_DNA"/>
</dbReference>